<keyword evidence="9" id="KW-0675">Receptor</keyword>
<dbReference type="InterPro" id="IPR012910">
    <property type="entry name" value="Plug_dom"/>
</dbReference>
<evidence type="ECO:0000256" key="12">
    <source>
        <dbReference type="PROSITE-ProRule" id="PRU10144"/>
    </source>
</evidence>
<dbReference type="Pfam" id="PF00593">
    <property type="entry name" value="TonB_dep_Rec_b-barrel"/>
    <property type="match status" value="1"/>
</dbReference>
<dbReference type="Pfam" id="PF07715">
    <property type="entry name" value="Plug"/>
    <property type="match status" value="1"/>
</dbReference>
<dbReference type="PANTHER" id="PTHR30069">
    <property type="entry name" value="TONB-DEPENDENT OUTER MEMBRANE RECEPTOR"/>
    <property type="match status" value="1"/>
</dbReference>
<evidence type="ECO:0000256" key="4">
    <source>
        <dbReference type="ARBA" id="ARBA00022452"/>
    </source>
</evidence>
<evidence type="ECO:0000256" key="11">
    <source>
        <dbReference type="PROSITE-ProRule" id="PRU01360"/>
    </source>
</evidence>
<comment type="caution">
    <text evidence="16">The sequence shown here is derived from an EMBL/GenBank/DDBJ whole genome shotgun (WGS) entry which is preliminary data.</text>
</comment>
<sequence length="672" mass="75542">MTFADTDEKLPGMEVIYVTSERVASSELNTPYATVHIAEQDIRQQLYRSMPDVLRNASGVMVQKTAYGQGSPYIRGFTGFRTLFLVDGIRLNNSIFREGPNQYWNTVDPFSISELELVKGPSSALYGADAIGGTVQVFSAQLEPRLVQSETQWQYFLRGASAEHSQVVRGSVRHEQQGTAFQFGGTHKHFGDLTRGGDVAQPNTGYDEYNVDGKLVVALDEDLLLTSAAFYTRQDDVPRTHRTIYATSFAGTQIGNELRRDLHHERFLAYLRLDANKPFSFVDDMQLTLSWQKQQESRQRERSGSRFDTQGVRVDTLGLQVQLVSQWQGMQLVYGVESYLDSVDSDSSQNSIQGPVADDASYQWHGVYLQGRKALTESLDLLAGVRFNYMQAEADKVSHPVSGNLTSLNEHWSDTVFNLMFNYRLDNEQSLYTGVSQGFRAPNLSDLSRFDSARSNEFELPSTGLDSEHFTHFSLGYKVYTDKLKADLAVFYTDIQDQIERIPTGLQNQAGEFEISKANLGNGYMRGAELSLEYQFAPHWLATGLVAYITGQTSTYADSTQVLVNEYPSRLMPTTGQVSIKYQRDSWFAEAQWVGAKRADRLSSRDRLDSQRIPPDGTPGYGVLNLKASYQFNDQLELNMGLENLLDQDYRIHGSGQNEAGRNWIVGVSGFF</sequence>
<keyword evidence="4 11" id="KW-1134">Transmembrane beta strand</keyword>
<keyword evidence="10 11" id="KW-0998">Cell outer membrane</keyword>
<proteinExistence type="inferred from homology"/>
<evidence type="ECO:0000256" key="6">
    <source>
        <dbReference type="ARBA" id="ARBA00022729"/>
    </source>
</evidence>
<dbReference type="InterPro" id="IPR037066">
    <property type="entry name" value="Plug_dom_sf"/>
</dbReference>
<organism evidence="16 17">
    <name type="scientific">Bowmanella pacifica</name>
    <dbReference type="NCBI Taxonomy" id="502051"/>
    <lineage>
        <taxon>Bacteria</taxon>
        <taxon>Pseudomonadati</taxon>
        <taxon>Pseudomonadota</taxon>
        <taxon>Gammaproteobacteria</taxon>
        <taxon>Alteromonadales</taxon>
        <taxon>Alteromonadaceae</taxon>
        <taxon>Bowmanella</taxon>
    </lineage>
</organism>
<dbReference type="PANTHER" id="PTHR30069:SF29">
    <property type="entry name" value="HEMOGLOBIN AND HEMOGLOBIN-HAPTOGLOBIN-BINDING PROTEIN 1-RELATED"/>
    <property type="match status" value="1"/>
</dbReference>
<keyword evidence="3 11" id="KW-0813">Transport</keyword>
<gene>
    <name evidence="16" type="ORF">GCM10010982_36230</name>
</gene>
<feature type="domain" description="TonB-dependent receptor-like beta-barrel" evidence="14">
    <location>
        <begin position="220"/>
        <end position="645"/>
    </location>
</feature>
<evidence type="ECO:0000256" key="7">
    <source>
        <dbReference type="ARBA" id="ARBA00023077"/>
    </source>
</evidence>
<evidence type="ECO:0008006" key="18">
    <source>
        <dbReference type="Google" id="ProtNLM"/>
    </source>
</evidence>
<dbReference type="InterPro" id="IPR039426">
    <property type="entry name" value="TonB-dep_rcpt-like"/>
</dbReference>
<dbReference type="AlphaFoldDB" id="A0A917Z3K4"/>
<dbReference type="InterPro" id="IPR000531">
    <property type="entry name" value="Beta-barrel_TonB"/>
</dbReference>
<evidence type="ECO:0000256" key="9">
    <source>
        <dbReference type="ARBA" id="ARBA00023170"/>
    </source>
</evidence>
<dbReference type="GO" id="GO:0009279">
    <property type="term" value="C:cell outer membrane"/>
    <property type="evidence" value="ECO:0007669"/>
    <property type="project" value="UniProtKB-SubCell"/>
</dbReference>
<dbReference type="PROSITE" id="PS01156">
    <property type="entry name" value="TONB_DEPENDENT_REC_2"/>
    <property type="match status" value="1"/>
</dbReference>
<dbReference type="SUPFAM" id="SSF56935">
    <property type="entry name" value="Porins"/>
    <property type="match status" value="1"/>
</dbReference>
<evidence type="ECO:0000256" key="3">
    <source>
        <dbReference type="ARBA" id="ARBA00022448"/>
    </source>
</evidence>
<comment type="similarity">
    <text evidence="2">Belongs to the TonB-dependent receptor family. Hemoglobin/haptoglobin binding protein subfamily.</text>
</comment>
<dbReference type="Gene3D" id="2.40.170.20">
    <property type="entry name" value="TonB-dependent receptor, beta-barrel domain"/>
    <property type="match status" value="1"/>
</dbReference>
<evidence type="ECO:0000256" key="1">
    <source>
        <dbReference type="ARBA" id="ARBA00004571"/>
    </source>
</evidence>
<dbReference type="InterPro" id="IPR036942">
    <property type="entry name" value="Beta-barrel_TonB_sf"/>
</dbReference>
<feature type="short sequence motif" description="TonB C-terminal box" evidence="12">
    <location>
        <begin position="655"/>
        <end position="672"/>
    </location>
</feature>
<dbReference type="PROSITE" id="PS52016">
    <property type="entry name" value="TONB_DEPENDENT_REC_3"/>
    <property type="match status" value="1"/>
</dbReference>
<accession>A0A917Z3K4</accession>
<evidence type="ECO:0000256" key="13">
    <source>
        <dbReference type="RuleBase" id="RU003357"/>
    </source>
</evidence>
<evidence type="ECO:0000313" key="16">
    <source>
        <dbReference type="EMBL" id="GGO74134.1"/>
    </source>
</evidence>
<keyword evidence="17" id="KW-1185">Reference proteome</keyword>
<evidence type="ECO:0000256" key="5">
    <source>
        <dbReference type="ARBA" id="ARBA00022692"/>
    </source>
</evidence>
<reference evidence="16" key="1">
    <citation type="journal article" date="2014" name="Int. J. Syst. Evol. Microbiol.">
        <title>Complete genome sequence of Corynebacterium casei LMG S-19264T (=DSM 44701T), isolated from a smear-ripened cheese.</title>
        <authorList>
            <consortium name="US DOE Joint Genome Institute (JGI-PGF)"/>
            <person name="Walter F."/>
            <person name="Albersmeier A."/>
            <person name="Kalinowski J."/>
            <person name="Ruckert C."/>
        </authorList>
    </citation>
    <scope>NUCLEOTIDE SEQUENCE</scope>
    <source>
        <strain evidence="16">CGMCC 1.7086</strain>
    </source>
</reference>
<dbReference type="InterPro" id="IPR010917">
    <property type="entry name" value="TonB_rcpt_CS"/>
</dbReference>
<feature type="domain" description="TonB-dependent receptor plug" evidence="15">
    <location>
        <begin position="28"/>
        <end position="134"/>
    </location>
</feature>
<evidence type="ECO:0000256" key="8">
    <source>
        <dbReference type="ARBA" id="ARBA00023136"/>
    </source>
</evidence>
<dbReference type="Proteomes" id="UP000606935">
    <property type="component" value="Unassembled WGS sequence"/>
</dbReference>
<dbReference type="CDD" id="cd01347">
    <property type="entry name" value="ligand_gated_channel"/>
    <property type="match status" value="1"/>
</dbReference>
<keyword evidence="5 11" id="KW-0812">Transmembrane</keyword>
<keyword evidence="6" id="KW-0732">Signal</keyword>
<comment type="subcellular location">
    <subcellularLocation>
        <location evidence="1 11">Cell outer membrane</location>
        <topology evidence="1 11">Multi-pass membrane protein</topology>
    </subcellularLocation>
</comment>
<evidence type="ECO:0000256" key="10">
    <source>
        <dbReference type="ARBA" id="ARBA00023237"/>
    </source>
</evidence>
<evidence type="ECO:0000313" key="17">
    <source>
        <dbReference type="Proteomes" id="UP000606935"/>
    </source>
</evidence>
<evidence type="ECO:0000259" key="15">
    <source>
        <dbReference type="Pfam" id="PF07715"/>
    </source>
</evidence>
<keyword evidence="7 13" id="KW-0798">TonB box</keyword>
<protein>
    <recommendedName>
        <fullName evidence="18">TonB-dependent receptor</fullName>
    </recommendedName>
</protein>
<evidence type="ECO:0000256" key="2">
    <source>
        <dbReference type="ARBA" id="ARBA00008143"/>
    </source>
</evidence>
<dbReference type="EMBL" id="BMLS01000008">
    <property type="protein sequence ID" value="GGO74134.1"/>
    <property type="molecule type" value="Genomic_DNA"/>
</dbReference>
<dbReference type="GO" id="GO:0044718">
    <property type="term" value="P:siderophore transmembrane transport"/>
    <property type="evidence" value="ECO:0007669"/>
    <property type="project" value="TreeGrafter"/>
</dbReference>
<name>A0A917Z3K4_9ALTE</name>
<evidence type="ECO:0000259" key="14">
    <source>
        <dbReference type="Pfam" id="PF00593"/>
    </source>
</evidence>
<dbReference type="GO" id="GO:0015344">
    <property type="term" value="F:siderophore uptake transmembrane transporter activity"/>
    <property type="evidence" value="ECO:0007669"/>
    <property type="project" value="TreeGrafter"/>
</dbReference>
<dbReference type="Gene3D" id="2.170.130.10">
    <property type="entry name" value="TonB-dependent receptor, plug domain"/>
    <property type="match status" value="1"/>
</dbReference>
<reference evidence="16" key="2">
    <citation type="submission" date="2020-09" db="EMBL/GenBank/DDBJ databases">
        <authorList>
            <person name="Sun Q."/>
            <person name="Zhou Y."/>
        </authorList>
    </citation>
    <scope>NUCLEOTIDE SEQUENCE</scope>
    <source>
        <strain evidence="16">CGMCC 1.7086</strain>
    </source>
</reference>
<keyword evidence="8 11" id="KW-0472">Membrane</keyword>